<keyword evidence="2" id="KW-1185">Reference proteome</keyword>
<evidence type="ECO:0000313" key="1">
    <source>
        <dbReference type="EMBL" id="KAE9390071.1"/>
    </source>
</evidence>
<gene>
    <name evidence="1" type="ORF">BT96DRAFT_356035</name>
</gene>
<accession>A0A6A4GWD6</accession>
<protein>
    <submittedName>
        <fullName evidence="1">Uncharacterized protein</fullName>
    </submittedName>
</protein>
<sequence length="120" mass="13558">MDYLFFDTLPRLKDLQILHLTGGPPHDVNPLPNPVIIPHLHTMEVRSRIFTPYLLDSVNTPNLQVLAIGASLTEEVRRALPAFVARSRCRLRAFSYFEPGLVDSQFLGRILLVPLFGLPI</sequence>
<name>A0A6A4GWD6_9AGAR</name>
<evidence type="ECO:0000313" key="2">
    <source>
        <dbReference type="Proteomes" id="UP000799118"/>
    </source>
</evidence>
<dbReference type="AlphaFoldDB" id="A0A6A4GWD6"/>
<organism evidence="1 2">
    <name type="scientific">Gymnopus androsaceus JB14</name>
    <dbReference type="NCBI Taxonomy" id="1447944"/>
    <lineage>
        <taxon>Eukaryota</taxon>
        <taxon>Fungi</taxon>
        <taxon>Dikarya</taxon>
        <taxon>Basidiomycota</taxon>
        <taxon>Agaricomycotina</taxon>
        <taxon>Agaricomycetes</taxon>
        <taxon>Agaricomycetidae</taxon>
        <taxon>Agaricales</taxon>
        <taxon>Marasmiineae</taxon>
        <taxon>Omphalotaceae</taxon>
        <taxon>Gymnopus</taxon>
    </lineage>
</organism>
<proteinExistence type="predicted"/>
<dbReference type="EMBL" id="ML769671">
    <property type="protein sequence ID" value="KAE9390071.1"/>
    <property type="molecule type" value="Genomic_DNA"/>
</dbReference>
<dbReference type="Proteomes" id="UP000799118">
    <property type="component" value="Unassembled WGS sequence"/>
</dbReference>
<reference evidence="1" key="1">
    <citation type="journal article" date="2019" name="Environ. Microbiol.">
        <title>Fungal ecological strategies reflected in gene transcription - a case study of two litter decomposers.</title>
        <authorList>
            <person name="Barbi F."/>
            <person name="Kohler A."/>
            <person name="Barry K."/>
            <person name="Baskaran P."/>
            <person name="Daum C."/>
            <person name="Fauchery L."/>
            <person name="Ihrmark K."/>
            <person name="Kuo A."/>
            <person name="LaButti K."/>
            <person name="Lipzen A."/>
            <person name="Morin E."/>
            <person name="Grigoriev I.V."/>
            <person name="Henrissat B."/>
            <person name="Lindahl B."/>
            <person name="Martin F."/>
        </authorList>
    </citation>
    <scope>NUCLEOTIDE SEQUENCE</scope>
    <source>
        <strain evidence="1">JB14</strain>
    </source>
</reference>